<evidence type="ECO:0000256" key="3">
    <source>
        <dbReference type="ARBA" id="ARBA00022448"/>
    </source>
</evidence>
<dbReference type="SUPFAM" id="SSF161111">
    <property type="entry name" value="Cation efflux protein transmembrane domain-like"/>
    <property type="match status" value="1"/>
</dbReference>
<protein>
    <submittedName>
        <fullName evidence="12">Cation transporter</fullName>
    </submittedName>
</protein>
<reference evidence="12" key="2">
    <citation type="submission" date="2021-04" db="EMBL/GenBank/DDBJ databases">
        <authorList>
            <person name="Zhang T."/>
            <person name="Zhang Y."/>
            <person name="Lu D."/>
            <person name="Zuo D."/>
            <person name="Du Z."/>
        </authorList>
    </citation>
    <scope>NUCLEOTIDE SEQUENCE</scope>
    <source>
        <strain evidence="12">JR1</strain>
    </source>
</reference>
<evidence type="ECO:0000256" key="4">
    <source>
        <dbReference type="ARBA" id="ARBA00022692"/>
    </source>
</evidence>
<evidence type="ECO:0000256" key="1">
    <source>
        <dbReference type="ARBA" id="ARBA00004141"/>
    </source>
</evidence>
<evidence type="ECO:0000256" key="7">
    <source>
        <dbReference type="ARBA" id="ARBA00023065"/>
    </source>
</evidence>
<keyword evidence="3" id="KW-0813">Transport</keyword>
<feature type="transmembrane region" description="Helical" evidence="9">
    <location>
        <begin position="177"/>
        <end position="199"/>
    </location>
</feature>
<keyword evidence="7" id="KW-0406">Ion transport</keyword>
<feature type="transmembrane region" description="Helical" evidence="9">
    <location>
        <begin position="117"/>
        <end position="138"/>
    </location>
</feature>
<comment type="caution">
    <text evidence="12">The sequence shown here is derived from an EMBL/GenBank/DDBJ whole genome shotgun (WGS) entry which is preliminary data.</text>
</comment>
<dbReference type="PANTHER" id="PTHR11562">
    <property type="entry name" value="CATION EFFLUX PROTEIN/ ZINC TRANSPORTER"/>
    <property type="match status" value="1"/>
</dbReference>
<dbReference type="NCBIfam" id="TIGR01297">
    <property type="entry name" value="CDF"/>
    <property type="match status" value="1"/>
</dbReference>
<feature type="domain" description="Cation efflux protein transmembrane" evidence="10">
    <location>
        <begin position="18"/>
        <end position="203"/>
    </location>
</feature>
<dbReference type="RefSeq" id="WP_212191698.1">
    <property type="nucleotide sequence ID" value="NZ_JAGTAR010000021.1"/>
</dbReference>
<dbReference type="InterPro" id="IPR027470">
    <property type="entry name" value="Cation_efflux_CTD"/>
</dbReference>
<dbReference type="Pfam" id="PF16916">
    <property type="entry name" value="ZT_dimer"/>
    <property type="match status" value="1"/>
</dbReference>
<evidence type="ECO:0000256" key="2">
    <source>
        <dbReference type="ARBA" id="ARBA00008873"/>
    </source>
</evidence>
<feature type="transmembrane region" description="Helical" evidence="9">
    <location>
        <begin position="87"/>
        <end position="105"/>
    </location>
</feature>
<keyword evidence="6 9" id="KW-1133">Transmembrane helix</keyword>
<keyword evidence="8 9" id="KW-0472">Membrane</keyword>
<keyword evidence="13" id="KW-1185">Reference proteome</keyword>
<evidence type="ECO:0000313" key="12">
    <source>
        <dbReference type="EMBL" id="MBR8536671.1"/>
    </source>
</evidence>
<feature type="transmembrane region" description="Helical" evidence="9">
    <location>
        <begin position="48"/>
        <end position="66"/>
    </location>
</feature>
<dbReference type="AlphaFoldDB" id="A0A941IXE0"/>
<dbReference type="GO" id="GO:0005385">
    <property type="term" value="F:zinc ion transmembrane transporter activity"/>
    <property type="evidence" value="ECO:0007669"/>
    <property type="project" value="TreeGrafter"/>
</dbReference>
<feature type="transmembrane region" description="Helical" evidence="9">
    <location>
        <begin position="150"/>
        <end position="171"/>
    </location>
</feature>
<dbReference type="InterPro" id="IPR050681">
    <property type="entry name" value="CDF/SLC30A"/>
</dbReference>
<keyword evidence="5" id="KW-0862">Zinc</keyword>
<gene>
    <name evidence="12" type="ORF">KDU71_13935</name>
</gene>
<dbReference type="Pfam" id="PF01545">
    <property type="entry name" value="Cation_efflux"/>
    <property type="match status" value="1"/>
</dbReference>
<evidence type="ECO:0000256" key="5">
    <source>
        <dbReference type="ARBA" id="ARBA00022906"/>
    </source>
</evidence>
<accession>A0A941IXE0</accession>
<evidence type="ECO:0000256" key="9">
    <source>
        <dbReference type="SAM" id="Phobius"/>
    </source>
</evidence>
<dbReference type="InterPro" id="IPR027469">
    <property type="entry name" value="Cation_efflux_TMD_sf"/>
</dbReference>
<evidence type="ECO:0000259" key="11">
    <source>
        <dbReference type="Pfam" id="PF16916"/>
    </source>
</evidence>
<dbReference type="Proteomes" id="UP000679220">
    <property type="component" value="Unassembled WGS sequence"/>
</dbReference>
<dbReference type="InterPro" id="IPR058533">
    <property type="entry name" value="Cation_efflux_TM"/>
</dbReference>
<dbReference type="PANTHER" id="PTHR11562:SF17">
    <property type="entry name" value="RE54080P-RELATED"/>
    <property type="match status" value="1"/>
</dbReference>
<dbReference type="Gene3D" id="1.20.1510.10">
    <property type="entry name" value="Cation efflux protein transmembrane domain"/>
    <property type="match status" value="1"/>
</dbReference>
<feature type="domain" description="Cation efflux protein cytoplasmic" evidence="11">
    <location>
        <begin position="211"/>
        <end position="284"/>
    </location>
</feature>
<evidence type="ECO:0000313" key="13">
    <source>
        <dbReference type="Proteomes" id="UP000679220"/>
    </source>
</evidence>
<proteinExistence type="inferred from homology"/>
<sequence>MEHKHHHNITNYSKPFAIGIILNINFIAIELFYGFIANSSALIADAGHNASDVLGLIFAWFAIWLASKKTNSRYSYGFKKSTILISLLNALLLFAAVIFIAWDAIDKFSNPEPIGGTQVMVVAAIGVVINTFTALLFIRGQKDDLNIKGAFLHMAADAGVSLGVVIAGLLIKITGALWIDPIMSFIIILVILWGTWGLFIESITLALDGVPRNINYDEIKQCLLDIKQVASLHDLHIWALSTNENALSVHIISNQENNEVLLNKVKNILSNNYNIHHATIQIENEDATTCNPC</sequence>
<dbReference type="InterPro" id="IPR002524">
    <property type="entry name" value="Cation_efflux"/>
</dbReference>
<dbReference type="GO" id="GO:0005886">
    <property type="term" value="C:plasma membrane"/>
    <property type="evidence" value="ECO:0007669"/>
    <property type="project" value="TreeGrafter"/>
</dbReference>
<comment type="subcellular location">
    <subcellularLocation>
        <location evidence="1">Membrane</location>
        <topology evidence="1">Multi-pass membrane protein</topology>
    </subcellularLocation>
</comment>
<evidence type="ECO:0000259" key="10">
    <source>
        <dbReference type="Pfam" id="PF01545"/>
    </source>
</evidence>
<keyword evidence="5" id="KW-0864">Zinc transport</keyword>
<dbReference type="InterPro" id="IPR036837">
    <property type="entry name" value="Cation_efflux_CTD_sf"/>
</dbReference>
<name>A0A941IXE0_9BACT</name>
<dbReference type="SUPFAM" id="SSF160240">
    <property type="entry name" value="Cation efflux protein cytoplasmic domain-like"/>
    <property type="match status" value="1"/>
</dbReference>
<keyword evidence="4 9" id="KW-0812">Transmembrane</keyword>
<comment type="similarity">
    <text evidence="2">Belongs to the cation diffusion facilitator (CDF) transporter (TC 2.A.4) family. SLC30A subfamily.</text>
</comment>
<reference evidence="12" key="1">
    <citation type="journal article" date="2018" name="Int. J. Syst. Evol. Microbiol.">
        <title>Carboxylicivirga sediminis sp. nov., isolated from coastal sediment.</title>
        <authorList>
            <person name="Wang F.Q."/>
            <person name="Ren L.H."/>
            <person name="Zou R.J."/>
            <person name="Sun Y.Z."/>
            <person name="Liu X.J."/>
            <person name="Jiang F."/>
            <person name="Liu L.J."/>
        </authorList>
    </citation>
    <scope>NUCLEOTIDE SEQUENCE</scope>
    <source>
        <strain evidence="12">JR1</strain>
    </source>
</reference>
<evidence type="ECO:0000256" key="6">
    <source>
        <dbReference type="ARBA" id="ARBA00022989"/>
    </source>
</evidence>
<organism evidence="12 13">
    <name type="scientific">Carboxylicivirga sediminis</name>
    <dbReference type="NCBI Taxonomy" id="2006564"/>
    <lineage>
        <taxon>Bacteria</taxon>
        <taxon>Pseudomonadati</taxon>
        <taxon>Bacteroidota</taxon>
        <taxon>Bacteroidia</taxon>
        <taxon>Marinilabiliales</taxon>
        <taxon>Marinilabiliaceae</taxon>
        <taxon>Carboxylicivirga</taxon>
    </lineage>
</organism>
<evidence type="ECO:0000256" key="8">
    <source>
        <dbReference type="ARBA" id="ARBA00023136"/>
    </source>
</evidence>
<dbReference type="EMBL" id="JAGTAR010000021">
    <property type="protein sequence ID" value="MBR8536671.1"/>
    <property type="molecule type" value="Genomic_DNA"/>
</dbReference>
<feature type="transmembrane region" description="Helical" evidence="9">
    <location>
        <begin position="16"/>
        <end position="36"/>
    </location>
</feature>